<dbReference type="InterPro" id="IPR030390">
    <property type="entry name" value="MeTrfase_TrmA_AS"/>
</dbReference>
<dbReference type="InterPro" id="IPR029063">
    <property type="entry name" value="SAM-dependent_MTases_sf"/>
</dbReference>
<dbReference type="SUPFAM" id="SSF53335">
    <property type="entry name" value="S-adenosyl-L-methionine-dependent methyltransferases"/>
    <property type="match status" value="1"/>
</dbReference>
<feature type="binding site" evidence="6">
    <location>
        <position position="242"/>
    </location>
    <ligand>
        <name>S-adenosyl-L-methionine</name>
        <dbReference type="ChEBI" id="CHEBI:59789"/>
    </ligand>
</feature>
<feature type="active site" evidence="7">
    <location>
        <position position="363"/>
    </location>
</feature>
<dbReference type="InterPro" id="IPR012340">
    <property type="entry name" value="NA-bd_OB-fold"/>
</dbReference>
<dbReference type="Proteomes" id="UP000193570">
    <property type="component" value="Unassembled WGS sequence"/>
</dbReference>
<dbReference type="EMBL" id="FWFK01000005">
    <property type="protein sequence ID" value="SLN57719.1"/>
    <property type="molecule type" value="Genomic_DNA"/>
</dbReference>
<feature type="binding site" evidence="6">
    <location>
        <position position="289"/>
    </location>
    <ligand>
        <name>S-adenosyl-L-methionine</name>
        <dbReference type="ChEBI" id="CHEBI:59789"/>
    </ligand>
</feature>
<keyword evidence="5" id="KW-0411">Iron-sulfur</keyword>
<dbReference type="Pfam" id="PF05958">
    <property type="entry name" value="tRNA_U5-meth_tr"/>
    <property type="match status" value="1"/>
</dbReference>
<evidence type="ECO:0000256" key="2">
    <source>
        <dbReference type="ARBA" id="ARBA00022603"/>
    </source>
</evidence>
<keyword evidence="1" id="KW-0479">Metal-binding</keyword>
<feature type="binding site" evidence="6">
    <location>
        <position position="337"/>
    </location>
    <ligand>
        <name>S-adenosyl-L-methionine</name>
        <dbReference type="ChEBI" id="CHEBI:59789"/>
    </ligand>
</feature>
<dbReference type="PANTHER" id="PTHR11061:SF49">
    <property type="entry name" value="23S RRNA (URACIL(1939)-C(5))-METHYLTRANSFERASE RLMD"/>
    <property type="match status" value="1"/>
</dbReference>
<evidence type="ECO:0000256" key="7">
    <source>
        <dbReference type="PROSITE-ProRule" id="PRU10015"/>
    </source>
</evidence>
<evidence type="ECO:0000256" key="6">
    <source>
        <dbReference type="PROSITE-ProRule" id="PRU01024"/>
    </source>
</evidence>
<dbReference type="OrthoDB" id="9804590at2"/>
<gene>
    <name evidence="9" type="primary">rlmD</name>
    <name evidence="9" type="ORF">ROJ8625_02890</name>
</gene>
<dbReference type="Gene3D" id="2.40.50.1070">
    <property type="match status" value="1"/>
</dbReference>
<keyword evidence="2 6" id="KW-0489">Methyltransferase</keyword>
<keyword evidence="1" id="KW-0408">Iron</keyword>
<dbReference type="CDD" id="cd02440">
    <property type="entry name" value="AdoMet_MTases"/>
    <property type="match status" value="1"/>
</dbReference>
<comment type="similarity">
    <text evidence="6">Belongs to the class I-like SAM-binding methyltransferase superfamily. RNA M5U methyltransferase family.</text>
</comment>
<dbReference type="PROSITE" id="PS51687">
    <property type="entry name" value="SAM_MT_RNA_M5U"/>
    <property type="match status" value="1"/>
</dbReference>
<keyword evidence="10" id="KW-1185">Reference proteome</keyword>
<keyword evidence="3 6" id="KW-0808">Transferase</keyword>
<evidence type="ECO:0000256" key="1">
    <source>
        <dbReference type="ARBA" id="ARBA00022485"/>
    </source>
</evidence>
<proteinExistence type="inferred from homology"/>
<dbReference type="PROSITE" id="PS01230">
    <property type="entry name" value="TRMA_1"/>
    <property type="match status" value="1"/>
</dbReference>
<protein>
    <submittedName>
        <fullName evidence="9">23S rRNA (Uracil(1939)-C(5))-methyltransferase RlmD</fullName>
        <ecNumber evidence="9">2.1.1.190</ecNumber>
    </submittedName>
</protein>
<feature type="active site" description="Nucleophile" evidence="6">
    <location>
        <position position="363"/>
    </location>
</feature>
<dbReference type="InterPro" id="IPR010280">
    <property type="entry name" value="U5_MeTrfase_fam"/>
</dbReference>
<evidence type="ECO:0000256" key="8">
    <source>
        <dbReference type="SAM" id="MobiDB-lite"/>
    </source>
</evidence>
<evidence type="ECO:0000256" key="3">
    <source>
        <dbReference type="ARBA" id="ARBA00022679"/>
    </source>
</evidence>
<dbReference type="GO" id="GO:0070475">
    <property type="term" value="P:rRNA base methylation"/>
    <property type="evidence" value="ECO:0007669"/>
    <property type="project" value="TreeGrafter"/>
</dbReference>
<dbReference type="Gene3D" id="2.40.50.140">
    <property type="entry name" value="Nucleic acid-binding proteins"/>
    <property type="match status" value="1"/>
</dbReference>
<feature type="compositionally biased region" description="Basic residues" evidence="8">
    <location>
        <begin position="109"/>
        <end position="121"/>
    </location>
</feature>
<accession>A0A1X6ZPY5</accession>
<sequence length="406" mass="42907">MTIKLTIDRLGHLGDGIATGPVFVPGTLPGETVAGDVDGDTMPAPKIVTPSPDRVAPPCPHARTCGGCQLQHAADPFVESWKVDVVRTALAAHGLDAPMRPVATSPERSRRRATFSARRTKSGALAGFHRKRSDVIVPVPECRVVHPDIAAALPLVESLARLGGSRKAELSVQITRSNAGLDVAVTGGKPADAALRSELAALARARNLARIAWGADETLERRPPAVRLGPAEVIPPPGAFLQATLEGEAALQAAVAEAVGDARRIVDLFSGCGTFTLPLAARAEVHAVEASRDMLAALDRGWRHGPGLRRVTTEARDLFRDPLSSVDLARTDAVVIDPPRAGAEAQVAQIVEAAAPRVAHVSCNPVTFARDCAAFVRSGYRLDWVQVVDQFRWSSHIEIAAALSRG</sequence>
<dbReference type="AlphaFoldDB" id="A0A1X6ZPY5"/>
<dbReference type="Gene3D" id="3.40.50.150">
    <property type="entry name" value="Vaccinia Virus protein VP39"/>
    <property type="match status" value="1"/>
</dbReference>
<keyword evidence="4 6" id="KW-0949">S-adenosyl-L-methionine</keyword>
<reference evidence="9 10" key="1">
    <citation type="submission" date="2017-03" db="EMBL/GenBank/DDBJ databases">
        <authorList>
            <person name="Afonso C.L."/>
            <person name="Miller P.J."/>
            <person name="Scott M.A."/>
            <person name="Spackman E."/>
            <person name="Goraichik I."/>
            <person name="Dimitrov K.M."/>
            <person name="Suarez D.L."/>
            <person name="Swayne D.E."/>
        </authorList>
    </citation>
    <scope>NUCLEOTIDE SEQUENCE [LARGE SCALE GENOMIC DNA]</scope>
    <source>
        <strain evidence="9 10">CECT 8625</strain>
    </source>
</reference>
<evidence type="ECO:0000256" key="4">
    <source>
        <dbReference type="ARBA" id="ARBA00022691"/>
    </source>
</evidence>
<feature type="binding site" evidence="6">
    <location>
        <position position="269"/>
    </location>
    <ligand>
        <name>S-adenosyl-L-methionine</name>
        <dbReference type="ChEBI" id="CHEBI:59789"/>
    </ligand>
</feature>
<evidence type="ECO:0000313" key="9">
    <source>
        <dbReference type="EMBL" id="SLN57719.1"/>
    </source>
</evidence>
<dbReference type="PANTHER" id="PTHR11061">
    <property type="entry name" value="RNA M5U METHYLTRANSFERASE"/>
    <property type="match status" value="1"/>
</dbReference>
<dbReference type="EC" id="2.1.1.190" evidence="9"/>
<evidence type="ECO:0000313" key="10">
    <source>
        <dbReference type="Proteomes" id="UP000193570"/>
    </source>
</evidence>
<dbReference type="GO" id="GO:0070041">
    <property type="term" value="F:rRNA (uridine-C5-)-methyltransferase activity"/>
    <property type="evidence" value="ECO:0007669"/>
    <property type="project" value="TreeGrafter"/>
</dbReference>
<feature type="region of interest" description="Disordered" evidence="8">
    <location>
        <begin position="99"/>
        <end position="121"/>
    </location>
</feature>
<organism evidence="9 10">
    <name type="scientific">Roseivivax jejudonensis</name>
    <dbReference type="NCBI Taxonomy" id="1529041"/>
    <lineage>
        <taxon>Bacteria</taxon>
        <taxon>Pseudomonadati</taxon>
        <taxon>Pseudomonadota</taxon>
        <taxon>Alphaproteobacteria</taxon>
        <taxon>Rhodobacterales</taxon>
        <taxon>Roseobacteraceae</taxon>
        <taxon>Roseivivax</taxon>
    </lineage>
</organism>
<dbReference type="GO" id="GO:0051539">
    <property type="term" value="F:4 iron, 4 sulfur cluster binding"/>
    <property type="evidence" value="ECO:0007669"/>
    <property type="project" value="UniProtKB-KW"/>
</dbReference>
<evidence type="ECO:0000256" key="5">
    <source>
        <dbReference type="ARBA" id="ARBA00023014"/>
    </source>
</evidence>
<keyword evidence="1" id="KW-0004">4Fe-4S</keyword>
<name>A0A1X6ZPY5_9RHOB</name>